<dbReference type="PROSITE" id="PS51078">
    <property type="entry name" value="ICLR_ED"/>
    <property type="match status" value="1"/>
</dbReference>
<sequence>MNPETSPGLTRSADPARTDPDRDREQDRYRAPALDKGLDILELLSEQPTGLTRGEIVKAMGRSPSEIYRMLERLVARDYVSRSSEGDRYALSLKLFVLAHRHPPVNRLAARAVPVMEAFAQAVEQSCHLGVYDRGNLTVVAQVSSPHKLGFSLRLGARVSLLDTGSGHVLLAYQDDRRRAEMLASHEALEGEVPMSEADLAAALAQVRVDGGWQGESQQTFGITDLSMPVLGPDGHAIAVLTCPFIRRIDRHPGPDIVQTRLRLAEAARALSIR</sequence>
<evidence type="ECO:0000256" key="2">
    <source>
        <dbReference type="ARBA" id="ARBA00023125"/>
    </source>
</evidence>
<dbReference type="InterPro" id="IPR036390">
    <property type="entry name" value="WH_DNA-bd_sf"/>
</dbReference>
<feature type="compositionally biased region" description="Basic and acidic residues" evidence="4">
    <location>
        <begin position="14"/>
        <end position="30"/>
    </location>
</feature>
<dbReference type="Gene3D" id="3.30.450.40">
    <property type="match status" value="1"/>
</dbReference>
<evidence type="ECO:0000256" key="3">
    <source>
        <dbReference type="ARBA" id="ARBA00023163"/>
    </source>
</evidence>
<evidence type="ECO:0000256" key="4">
    <source>
        <dbReference type="SAM" id="MobiDB-lite"/>
    </source>
</evidence>
<accession>A0ABT9G1X8</accession>
<dbReference type="Proteomes" id="UP001235760">
    <property type="component" value="Unassembled WGS sequence"/>
</dbReference>
<dbReference type="PANTHER" id="PTHR30136">
    <property type="entry name" value="HELIX-TURN-HELIX TRANSCRIPTIONAL REGULATOR, ICLR FAMILY"/>
    <property type="match status" value="1"/>
</dbReference>
<keyword evidence="1" id="KW-0805">Transcription regulation</keyword>
<dbReference type="InterPro" id="IPR014757">
    <property type="entry name" value="Tscrpt_reg_IclR_C"/>
</dbReference>
<organism evidence="7 8">
    <name type="scientific">Leptothrix discophora</name>
    <dbReference type="NCBI Taxonomy" id="89"/>
    <lineage>
        <taxon>Bacteria</taxon>
        <taxon>Pseudomonadati</taxon>
        <taxon>Pseudomonadota</taxon>
        <taxon>Betaproteobacteria</taxon>
        <taxon>Burkholderiales</taxon>
        <taxon>Sphaerotilaceae</taxon>
        <taxon>Leptothrix</taxon>
    </lineage>
</organism>
<dbReference type="SMART" id="SM00346">
    <property type="entry name" value="HTH_ICLR"/>
    <property type="match status" value="1"/>
</dbReference>
<dbReference type="PROSITE" id="PS51077">
    <property type="entry name" value="HTH_ICLR"/>
    <property type="match status" value="1"/>
</dbReference>
<keyword evidence="8" id="KW-1185">Reference proteome</keyword>
<feature type="domain" description="IclR-ED" evidence="6">
    <location>
        <begin position="94"/>
        <end position="274"/>
    </location>
</feature>
<evidence type="ECO:0000313" key="7">
    <source>
        <dbReference type="EMBL" id="MDP4300494.1"/>
    </source>
</evidence>
<feature type="region of interest" description="Disordered" evidence="4">
    <location>
        <begin position="1"/>
        <end position="32"/>
    </location>
</feature>
<name>A0ABT9G1X8_LEPDI</name>
<dbReference type="RefSeq" id="WP_305749044.1">
    <property type="nucleotide sequence ID" value="NZ_JAUZEE010000003.1"/>
</dbReference>
<dbReference type="SUPFAM" id="SSF46785">
    <property type="entry name" value="Winged helix' DNA-binding domain"/>
    <property type="match status" value="1"/>
</dbReference>
<evidence type="ECO:0000259" key="6">
    <source>
        <dbReference type="PROSITE" id="PS51078"/>
    </source>
</evidence>
<reference evidence="7 8" key="1">
    <citation type="submission" date="2023-08" db="EMBL/GenBank/DDBJ databases">
        <authorList>
            <person name="Roldan D.M."/>
            <person name="Menes R.J."/>
        </authorList>
    </citation>
    <scope>NUCLEOTIDE SEQUENCE [LARGE SCALE GENOMIC DNA]</scope>
    <source>
        <strain evidence="7 8">CCM 2812</strain>
    </source>
</reference>
<dbReference type="InterPro" id="IPR029016">
    <property type="entry name" value="GAF-like_dom_sf"/>
</dbReference>
<evidence type="ECO:0000256" key="1">
    <source>
        <dbReference type="ARBA" id="ARBA00023015"/>
    </source>
</evidence>
<evidence type="ECO:0000259" key="5">
    <source>
        <dbReference type="PROSITE" id="PS51077"/>
    </source>
</evidence>
<dbReference type="InterPro" id="IPR005471">
    <property type="entry name" value="Tscrpt_reg_IclR_N"/>
</dbReference>
<dbReference type="SUPFAM" id="SSF55781">
    <property type="entry name" value="GAF domain-like"/>
    <property type="match status" value="1"/>
</dbReference>
<dbReference type="InterPro" id="IPR036388">
    <property type="entry name" value="WH-like_DNA-bd_sf"/>
</dbReference>
<comment type="caution">
    <text evidence="7">The sequence shown here is derived from an EMBL/GenBank/DDBJ whole genome shotgun (WGS) entry which is preliminary data.</text>
</comment>
<keyword evidence="2" id="KW-0238">DNA-binding</keyword>
<dbReference type="EMBL" id="JAUZEE010000003">
    <property type="protein sequence ID" value="MDP4300494.1"/>
    <property type="molecule type" value="Genomic_DNA"/>
</dbReference>
<dbReference type="Pfam" id="PF09339">
    <property type="entry name" value="HTH_IclR"/>
    <property type="match status" value="1"/>
</dbReference>
<dbReference type="PANTHER" id="PTHR30136:SF7">
    <property type="entry name" value="HTH-TYPE TRANSCRIPTIONAL REGULATOR KDGR-RELATED"/>
    <property type="match status" value="1"/>
</dbReference>
<dbReference type="Gene3D" id="1.10.10.10">
    <property type="entry name" value="Winged helix-like DNA-binding domain superfamily/Winged helix DNA-binding domain"/>
    <property type="match status" value="1"/>
</dbReference>
<proteinExistence type="predicted"/>
<protein>
    <submittedName>
        <fullName evidence="7">IclR family transcriptional regulator</fullName>
    </submittedName>
</protein>
<dbReference type="Pfam" id="PF01614">
    <property type="entry name" value="IclR_C"/>
    <property type="match status" value="1"/>
</dbReference>
<feature type="domain" description="HTH iclR-type" evidence="5">
    <location>
        <begin position="31"/>
        <end position="93"/>
    </location>
</feature>
<gene>
    <name evidence="7" type="ORF">Q8X39_07585</name>
</gene>
<evidence type="ECO:0000313" key="8">
    <source>
        <dbReference type="Proteomes" id="UP001235760"/>
    </source>
</evidence>
<dbReference type="InterPro" id="IPR050707">
    <property type="entry name" value="HTH_MetabolicPath_Reg"/>
</dbReference>
<keyword evidence="3" id="KW-0804">Transcription</keyword>